<accession>A0A8J6NYZ7</accession>
<dbReference type="AlphaFoldDB" id="A0A8J6NYZ7"/>
<comment type="caution">
    <text evidence="1">The sequence shown here is derived from an EMBL/GenBank/DDBJ whole genome shotgun (WGS) entry which is preliminary data.</text>
</comment>
<dbReference type="Proteomes" id="UP000603434">
    <property type="component" value="Unassembled WGS sequence"/>
</dbReference>
<protein>
    <submittedName>
        <fullName evidence="1">Uncharacterized protein</fullName>
    </submittedName>
</protein>
<name>A0A8J6NYZ7_9BACT</name>
<organism evidence="1 2">
    <name type="scientific">Candidatus Desulfatibia profunda</name>
    <dbReference type="NCBI Taxonomy" id="2841695"/>
    <lineage>
        <taxon>Bacteria</taxon>
        <taxon>Pseudomonadati</taxon>
        <taxon>Thermodesulfobacteriota</taxon>
        <taxon>Desulfobacteria</taxon>
        <taxon>Desulfobacterales</taxon>
        <taxon>Desulfobacterales incertae sedis</taxon>
        <taxon>Candidatus Desulfatibia</taxon>
    </lineage>
</organism>
<sequence>MRVVLHNNHGIPHDTKHVKRCIAKFGESYKKTVQEVIRNTADGVNKRVFCENVSKLMANFKMTRSGPFKGVKYSDGALKDPNGIVTSCWENTHQNLIQIRSFLDEKGTGKRGRVLVELTNSDRNYVVSKLWIAFKKLLPFCMSDTTWGLVGASKILFSVLPEIALPVDNAQWKKVFKTIDYSDVISTMAAEIDEWERQVGVPIDSCDPLPHSTLPSIYNVMAMEARSSKRLETKEI</sequence>
<evidence type="ECO:0000313" key="2">
    <source>
        <dbReference type="Proteomes" id="UP000603434"/>
    </source>
</evidence>
<evidence type="ECO:0000313" key="1">
    <source>
        <dbReference type="EMBL" id="MBC8363238.1"/>
    </source>
</evidence>
<proteinExistence type="predicted"/>
<reference evidence="1 2" key="1">
    <citation type="submission" date="2020-08" db="EMBL/GenBank/DDBJ databases">
        <title>Bridging the membrane lipid divide: bacteria of the FCB group superphylum have the potential to synthesize archaeal ether lipids.</title>
        <authorList>
            <person name="Villanueva L."/>
            <person name="Von Meijenfeldt F.A.B."/>
            <person name="Westbye A.B."/>
            <person name="Yadav S."/>
            <person name="Hopmans E.C."/>
            <person name="Dutilh B.E."/>
            <person name="Sinninghe Damste J.S."/>
        </authorList>
    </citation>
    <scope>NUCLEOTIDE SEQUENCE [LARGE SCALE GENOMIC DNA]</scope>
    <source>
        <strain evidence="1">NIOZ-UU30</strain>
    </source>
</reference>
<dbReference type="EMBL" id="JACNJH010000277">
    <property type="protein sequence ID" value="MBC8363238.1"/>
    <property type="molecule type" value="Genomic_DNA"/>
</dbReference>
<gene>
    <name evidence="1" type="ORF">H8E23_17790</name>
</gene>